<name>A0A518VCP3_BRELA</name>
<organism evidence="1 2">
    <name type="scientific">Brevibacillus laterosporus</name>
    <name type="common">Bacillus laterosporus</name>
    <dbReference type="NCBI Taxonomy" id="1465"/>
    <lineage>
        <taxon>Bacteria</taxon>
        <taxon>Bacillati</taxon>
        <taxon>Bacillota</taxon>
        <taxon>Bacilli</taxon>
        <taxon>Bacillales</taxon>
        <taxon>Paenibacillaceae</taxon>
        <taxon>Brevibacillus</taxon>
    </lineage>
</organism>
<sequence length="76" mass="8894">MMINNEFDQLENIQVYCERLSRKNNSTLFRLEKFTGLKLLQEEELREIREIILSVSGEISRLPSKLACGCDCDKKL</sequence>
<protein>
    <submittedName>
        <fullName evidence="1">Uncharacterized protein</fullName>
    </submittedName>
</protein>
<dbReference type="EMBL" id="CP033464">
    <property type="protein sequence ID" value="QDX94748.1"/>
    <property type="molecule type" value="Genomic_DNA"/>
</dbReference>
<evidence type="ECO:0000313" key="2">
    <source>
        <dbReference type="Proteomes" id="UP000319432"/>
    </source>
</evidence>
<reference evidence="1 2" key="1">
    <citation type="submission" date="2018-11" db="EMBL/GenBank/DDBJ databases">
        <title>Phylogenetic determinants of toxin gene distribution in genomes of Brevibacillus laterosporus.</title>
        <authorList>
            <person name="Glare T.R."/>
            <person name="Durrant A."/>
            <person name="Berry C."/>
            <person name="Palma L."/>
            <person name="Ormskirk M."/>
            <person name="Cox M.O."/>
        </authorList>
    </citation>
    <scope>NUCLEOTIDE SEQUENCE [LARGE SCALE GENOMIC DNA]</scope>
    <source>
        <strain evidence="1 2">1821L</strain>
    </source>
</reference>
<gene>
    <name evidence="1" type="ORF">EEL30_22155</name>
</gene>
<keyword evidence="2" id="KW-1185">Reference proteome</keyword>
<dbReference type="OrthoDB" id="2903492at2"/>
<proteinExistence type="predicted"/>
<dbReference type="Proteomes" id="UP000319432">
    <property type="component" value="Chromosome"/>
</dbReference>
<dbReference type="AlphaFoldDB" id="A0A518VCP3"/>
<accession>A0A518VCP3</accession>
<evidence type="ECO:0000313" key="1">
    <source>
        <dbReference type="EMBL" id="QDX94748.1"/>
    </source>
</evidence>